<dbReference type="InterPro" id="IPR000847">
    <property type="entry name" value="LysR_HTH_N"/>
</dbReference>
<evidence type="ECO:0000256" key="4">
    <source>
        <dbReference type="ARBA" id="ARBA00023163"/>
    </source>
</evidence>
<keyword evidence="2" id="KW-0805">Transcription regulation</keyword>
<dbReference type="PANTHER" id="PTHR30126:SF40">
    <property type="entry name" value="HTH-TYPE TRANSCRIPTIONAL REGULATOR GLTR"/>
    <property type="match status" value="1"/>
</dbReference>
<protein>
    <submittedName>
        <fullName evidence="6">LysR family transcriptional regulator</fullName>
    </submittedName>
</protein>
<dbReference type="CDD" id="cd05466">
    <property type="entry name" value="PBP2_LTTR_substrate"/>
    <property type="match status" value="1"/>
</dbReference>
<evidence type="ECO:0000259" key="5">
    <source>
        <dbReference type="PROSITE" id="PS50931"/>
    </source>
</evidence>
<dbReference type="PROSITE" id="PS50931">
    <property type="entry name" value="HTH_LYSR"/>
    <property type="match status" value="1"/>
</dbReference>
<organism evidence="6 7">
    <name type="scientific">Xylocopilactobacillus apicola</name>
    <dbReference type="NCBI Taxonomy" id="2932184"/>
    <lineage>
        <taxon>Bacteria</taxon>
        <taxon>Bacillati</taxon>
        <taxon>Bacillota</taxon>
        <taxon>Bacilli</taxon>
        <taxon>Lactobacillales</taxon>
        <taxon>Lactobacillaceae</taxon>
        <taxon>Xylocopilactobacillus</taxon>
    </lineage>
</organism>
<evidence type="ECO:0000256" key="2">
    <source>
        <dbReference type="ARBA" id="ARBA00023015"/>
    </source>
</evidence>
<dbReference type="PANTHER" id="PTHR30126">
    <property type="entry name" value="HTH-TYPE TRANSCRIPTIONAL REGULATOR"/>
    <property type="match status" value="1"/>
</dbReference>
<dbReference type="EMBL" id="AP026802">
    <property type="protein sequence ID" value="BDR58585.1"/>
    <property type="molecule type" value="Genomic_DNA"/>
</dbReference>
<dbReference type="Pfam" id="PF03466">
    <property type="entry name" value="LysR_substrate"/>
    <property type="match status" value="1"/>
</dbReference>
<gene>
    <name evidence="6" type="ORF">XA3_10260</name>
</gene>
<dbReference type="Proteomes" id="UP001321861">
    <property type="component" value="Chromosome"/>
</dbReference>
<dbReference type="InterPro" id="IPR036390">
    <property type="entry name" value="WH_DNA-bd_sf"/>
</dbReference>
<dbReference type="PRINTS" id="PR00039">
    <property type="entry name" value="HTHLYSR"/>
</dbReference>
<accession>A0AAU9DAL8</accession>
<sequence>MKSKHDRTFLVRSIGYFVALSRNLSYTETAAQLGISQPALTQQIKKLEESVGTPLFYIEGKRIHLTEAGEIFLNATQKVNSIFSEANDEIKQVSENHHDTVTIGIINSMPANVIIDFIVKFKEEEPNVDFNVKSVMRYGLRSQIESDSVDVLIIYLPDNSFIGLNNYKTYRFCRTELLLVSPFKIKDGNKITLEEARKYPWVGYPEGYYLDRIIAEQFRKQNILLPKYSAHFSQVENILNFSQKANTLTAIPEICLPFVKEKSYIYHFSPAIKFDIALIYRPSKLKIPIFNKTLNAFNSYLTDKDFLTRLKELVEEQ</sequence>
<dbReference type="SUPFAM" id="SSF53850">
    <property type="entry name" value="Periplasmic binding protein-like II"/>
    <property type="match status" value="1"/>
</dbReference>
<dbReference type="SUPFAM" id="SSF46785">
    <property type="entry name" value="Winged helix' DNA-binding domain"/>
    <property type="match status" value="1"/>
</dbReference>
<keyword evidence="3" id="KW-0238">DNA-binding</keyword>
<evidence type="ECO:0000256" key="3">
    <source>
        <dbReference type="ARBA" id="ARBA00023125"/>
    </source>
</evidence>
<dbReference type="RefSeq" id="WP_317636463.1">
    <property type="nucleotide sequence ID" value="NZ_AP026802.1"/>
</dbReference>
<feature type="domain" description="HTH lysR-type" evidence="5">
    <location>
        <begin position="9"/>
        <end position="66"/>
    </location>
</feature>
<proteinExistence type="inferred from homology"/>
<dbReference type="GO" id="GO:0000976">
    <property type="term" value="F:transcription cis-regulatory region binding"/>
    <property type="evidence" value="ECO:0007669"/>
    <property type="project" value="TreeGrafter"/>
</dbReference>
<evidence type="ECO:0000313" key="6">
    <source>
        <dbReference type="EMBL" id="BDR58585.1"/>
    </source>
</evidence>
<dbReference type="Pfam" id="PF00126">
    <property type="entry name" value="HTH_1"/>
    <property type="match status" value="1"/>
</dbReference>
<dbReference type="KEGG" id="xap:XA3_10260"/>
<comment type="similarity">
    <text evidence="1">Belongs to the LysR transcriptional regulatory family.</text>
</comment>
<dbReference type="AlphaFoldDB" id="A0AAU9DAL8"/>
<name>A0AAU9DAL8_9LACO</name>
<dbReference type="GO" id="GO:0003700">
    <property type="term" value="F:DNA-binding transcription factor activity"/>
    <property type="evidence" value="ECO:0007669"/>
    <property type="project" value="InterPro"/>
</dbReference>
<keyword evidence="7" id="KW-1185">Reference proteome</keyword>
<dbReference type="InterPro" id="IPR005119">
    <property type="entry name" value="LysR_subst-bd"/>
</dbReference>
<keyword evidence="4" id="KW-0804">Transcription</keyword>
<dbReference type="Gene3D" id="1.10.10.10">
    <property type="entry name" value="Winged helix-like DNA-binding domain superfamily/Winged helix DNA-binding domain"/>
    <property type="match status" value="1"/>
</dbReference>
<reference evidence="6 7" key="1">
    <citation type="journal article" date="2023" name="Microbiol. Spectr.">
        <title>Symbiosis of Carpenter Bees with Uncharacterized Lactic Acid Bacteria Showing NAD Auxotrophy.</title>
        <authorList>
            <person name="Kawasaki S."/>
            <person name="Ozawa K."/>
            <person name="Mori T."/>
            <person name="Yamamoto A."/>
            <person name="Ito M."/>
            <person name="Ohkuma M."/>
            <person name="Sakamoto M."/>
            <person name="Matsutani M."/>
        </authorList>
    </citation>
    <scope>NUCLEOTIDE SEQUENCE [LARGE SCALE GENOMIC DNA]</scope>
    <source>
        <strain evidence="6 7">XA3</strain>
    </source>
</reference>
<evidence type="ECO:0000313" key="7">
    <source>
        <dbReference type="Proteomes" id="UP001321861"/>
    </source>
</evidence>
<evidence type="ECO:0000256" key="1">
    <source>
        <dbReference type="ARBA" id="ARBA00009437"/>
    </source>
</evidence>
<dbReference type="Gene3D" id="3.40.190.290">
    <property type="match status" value="1"/>
</dbReference>
<dbReference type="InterPro" id="IPR036388">
    <property type="entry name" value="WH-like_DNA-bd_sf"/>
</dbReference>